<evidence type="ECO:0000313" key="2">
    <source>
        <dbReference type="Proteomes" id="UP001333110"/>
    </source>
</evidence>
<proteinExistence type="predicted"/>
<evidence type="ECO:0000313" key="1">
    <source>
        <dbReference type="EMBL" id="KAK4831251.1"/>
    </source>
</evidence>
<name>A0AAN7NUL1_MYCAM</name>
<dbReference type="AlphaFoldDB" id="A0AAN7NUL1"/>
<accession>A0AAN7NUL1</accession>
<dbReference type="EMBL" id="JAUNZN010000001">
    <property type="protein sequence ID" value="KAK4831251.1"/>
    <property type="molecule type" value="Genomic_DNA"/>
</dbReference>
<organism evidence="1 2">
    <name type="scientific">Mycteria americana</name>
    <name type="common">Wood stork</name>
    <dbReference type="NCBI Taxonomy" id="33587"/>
    <lineage>
        <taxon>Eukaryota</taxon>
        <taxon>Metazoa</taxon>
        <taxon>Chordata</taxon>
        <taxon>Craniata</taxon>
        <taxon>Vertebrata</taxon>
        <taxon>Euteleostomi</taxon>
        <taxon>Archelosauria</taxon>
        <taxon>Archosauria</taxon>
        <taxon>Dinosauria</taxon>
        <taxon>Saurischia</taxon>
        <taxon>Theropoda</taxon>
        <taxon>Coelurosauria</taxon>
        <taxon>Aves</taxon>
        <taxon>Neognathae</taxon>
        <taxon>Neoaves</taxon>
        <taxon>Aequornithes</taxon>
        <taxon>Ciconiiformes</taxon>
        <taxon>Ciconiidae</taxon>
        <taxon>Mycteria</taxon>
    </lineage>
</organism>
<gene>
    <name evidence="1" type="ORF">QYF61_016483</name>
</gene>
<reference evidence="1 2" key="1">
    <citation type="journal article" date="2023" name="J. Hered.">
        <title>Chromosome-level genome of the wood stork (Mycteria americana) provides insight into avian chromosome evolution.</title>
        <authorList>
            <person name="Flamio R. Jr."/>
            <person name="Ramstad K.M."/>
        </authorList>
    </citation>
    <scope>NUCLEOTIDE SEQUENCE [LARGE SCALE GENOMIC DNA]</scope>
    <source>
        <strain evidence="1">JAX WOST 10</strain>
    </source>
</reference>
<comment type="caution">
    <text evidence="1">The sequence shown here is derived from an EMBL/GenBank/DDBJ whole genome shotgun (WGS) entry which is preliminary data.</text>
</comment>
<dbReference type="PANTHER" id="PTHR33332">
    <property type="entry name" value="REVERSE TRANSCRIPTASE DOMAIN-CONTAINING PROTEIN"/>
    <property type="match status" value="1"/>
</dbReference>
<keyword evidence="2" id="KW-1185">Reference proteome</keyword>
<dbReference type="Proteomes" id="UP001333110">
    <property type="component" value="Unassembled WGS sequence"/>
</dbReference>
<sequence>MQGYVLLAFIKRRSYAEPNAGLGEAKIIPAQHMIQVIAREDDALLMTMAREKYSSEITKVYSLCILVNVWGTVCKSDFFSKGKCQVLHLGRNNPMHQYMLGADQLESNFAEKDLGVLVDNMNHQRALAAKKANGTLGCIRKSTASRPREVILPLCSALMRPHLECCVQFWALQYKRDMDILECSATKMLNRLKQLSYEERL</sequence>
<protein>
    <submittedName>
        <fullName evidence="1">Uncharacterized protein</fullName>
    </submittedName>
</protein>